<dbReference type="OrthoDB" id="6418703at2759"/>
<protein>
    <recommendedName>
        <fullName evidence="6">Anoctamin</fullName>
    </recommendedName>
</protein>
<comment type="similarity">
    <text evidence="2 6">Belongs to the anoctamin family.</text>
</comment>
<dbReference type="Proteomes" id="UP000192247">
    <property type="component" value="Unassembled WGS sequence"/>
</dbReference>
<proteinExistence type="inferred from homology"/>
<name>A0A1V9X1A9_9ACAR</name>
<feature type="compositionally biased region" description="Low complexity" evidence="7">
    <location>
        <begin position="271"/>
        <end position="312"/>
    </location>
</feature>
<keyword evidence="4 6" id="KW-1133">Transmembrane helix</keyword>
<evidence type="ECO:0000256" key="3">
    <source>
        <dbReference type="ARBA" id="ARBA00022692"/>
    </source>
</evidence>
<keyword evidence="10" id="KW-1185">Reference proteome</keyword>
<evidence type="ECO:0000259" key="8">
    <source>
        <dbReference type="Pfam" id="PF04547"/>
    </source>
</evidence>
<sequence>DGSLFDLGDDFKDSCGTDKDTCMSLLSLQLLVLMIAKPLPKFFYDMVWPFLKQIFRGHGLMKKVTDVEGTEADQHYLVKELYKQEDAEFRRDEFAEKIIQYGYLVLFACSFPLAPLLALGYNVFDLRIDSNRLLWINRRPVPFRDDDIGMWLHLFNFINYFGVVTNAFLIAFTSKFGSVYLTSKLMKFMFIVGFEERQLLTYMMSRVATLTAERRPPTNASQNSRDRILSRVSRHSVTPMDIQAVQAAANKKPLSMGGSASGAQHYQQGQRPSSNLSNNNHRSTTNNNNTNSIVRSNDANSSNSINNSSNNNGKEGRKLTPIPDN</sequence>
<dbReference type="AlphaFoldDB" id="A0A1V9X1A9"/>
<comment type="caution">
    <text evidence="6">Lacks conserved residue(s) required for the propagation of feature annotation.</text>
</comment>
<feature type="domain" description="Anoctamin transmembrane" evidence="8">
    <location>
        <begin position="17"/>
        <end position="200"/>
    </location>
</feature>
<accession>A0A1V9X1A9</accession>
<dbReference type="EMBL" id="MNPL01030001">
    <property type="protein sequence ID" value="OQR67072.1"/>
    <property type="molecule type" value="Genomic_DNA"/>
</dbReference>
<dbReference type="PANTHER" id="PTHR12308">
    <property type="entry name" value="ANOCTAMIN"/>
    <property type="match status" value="1"/>
</dbReference>
<evidence type="ECO:0000313" key="10">
    <source>
        <dbReference type="Proteomes" id="UP000192247"/>
    </source>
</evidence>
<dbReference type="GO" id="GO:0005886">
    <property type="term" value="C:plasma membrane"/>
    <property type="evidence" value="ECO:0007669"/>
    <property type="project" value="TreeGrafter"/>
</dbReference>
<comment type="subcellular location">
    <subcellularLocation>
        <location evidence="1 6">Membrane</location>
        <topology evidence="1 6">Multi-pass membrane protein</topology>
    </subcellularLocation>
</comment>
<comment type="caution">
    <text evidence="9">The sequence shown here is derived from an EMBL/GenBank/DDBJ whole genome shotgun (WGS) entry which is preliminary data.</text>
</comment>
<dbReference type="PANTHER" id="PTHR12308:SF73">
    <property type="entry name" value="ANOCTAMIN"/>
    <property type="match status" value="1"/>
</dbReference>
<evidence type="ECO:0000256" key="6">
    <source>
        <dbReference type="RuleBase" id="RU280814"/>
    </source>
</evidence>
<dbReference type="InterPro" id="IPR007632">
    <property type="entry name" value="Anoctamin"/>
</dbReference>
<feature type="transmembrane region" description="Helical" evidence="6">
    <location>
        <begin position="101"/>
        <end position="124"/>
    </location>
</feature>
<evidence type="ECO:0000256" key="2">
    <source>
        <dbReference type="ARBA" id="ARBA00009671"/>
    </source>
</evidence>
<evidence type="ECO:0000256" key="1">
    <source>
        <dbReference type="ARBA" id="ARBA00004141"/>
    </source>
</evidence>
<keyword evidence="3 6" id="KW-0812">Transmembrane</keyword>
<feature type="non-terminal residue" evidence="9">
    <location>
        <position position="1"/>
    </location>
</feature>
<gene>
    <name evidence="9" type="ORF">BIW11_13744</name>
</gene>
<dbReference type="InParanoid" id="A0A1V9X1A9"/>
<evidence type="ECO:0000313" key="9">
    <source>
        <dbReference type="EMBL" id="OQR67072.1"/>
    </source>
</evidence>
<dbReference type="GO" id="GO:0005254">
    <property type="term" value="F:chloride channel activity"/>
    <property type="evidence" value="ECO:0007669"/>
    <property type="project" value="TreeGrafter"/>
</dbReference>
<organism evidence="9 10">
    <name type="scientific">Tropilaelaps mercedesae</name>
    <dbReference type="NCBI Taxonomy" id="418985"/>
    <lineage>
        <taxon>Eukaryota</taxon>
        <taxon>Metazoa</taxon>
        <taxon>Ecdysozoa</taxon>
        <taxon>Arthropoda</taxon>
        <taxon>Chelicerata</taxon>
        <taxon>Arachnida</taxon>
        <taxon>Acari</taxon>
        <taxon>Parasitiformes</taxon>
        <taxon>Mesostigmata</taxon>
        <taxon>Gamasina</taxon>
        <taxon>Dermanyssoidea</taxon>
        <taxon>Laelapidae</taxon>
        <taxon>Tropilaelaps</taxon>
    </lineage>
</organism>
<evidence type="ECO:0000256" key="7">
    <source>
        <dbReference type="SAM" id="MobiDB-lite"/>
    </source>
</evidence>
<evidence type="ECO:0000256" key="4">
    <source>
        <dbReference type="ARBA" id="ARBA00022989"/>
    </source>
</evidence>
<feature type="transmembrane region" description="Helical" evidence="6">
    <location>
        <begin position="157"/>
        <end position="181"/>
    </location>
</feature>
<feature type="region of interest" description="Disordered" evidence="7">
    <location>
        <begin position="249"/>
        <end position="325"/>
    </location>
</feature>
<reference evidence="9 10" key="1">
    <citation type="journal article" date="2017" name="Gigascience">
        <title>Draft genome of the honey bee ectoparasitic mite, Tropilaelaps mercedesae, is shaped by the parasitic life history.</title>
        <authorList>
            <person name="Dong X."/>
            <person name="Armstrong S.D."/>
            <person name="Xia D."/>
            <person name="Makepeace B.L."/>
            <person name="Darby A.C."/>
            <person name="Kadowaki T."/>
        </authorList>
    </citation>
    <scope>NUCLEOTIDE SEQUENCE [LARGE SCALE GENOMIC DNA]</scope>
    <source>
        <strain evidence="9">Wuxi-XJTLU</strain>
    </source>
</reference>
<dbReference type="Pfam" id="PF04547">
    <property type="entry name" value="Anoctamin"/>
    <property type="match status" value="1"/>
</dbReference>
<dbReference type="InterPro" id="IPR049452">
    <property type="entry name" value="Anoctamin_TM"/>
</dbReference>
<evidence type="ECO:0000256" key="5">
    <source>
        <dbReference type="ARBA" id="ARBA00023136"/>
    </source>
</evidence>
<feature type="compositionally biased region" description="Polar residues" evidence="7">
    <location>
        <begin position="261"/>
        <end position="270"/>
    </location>
</feature>
<keyword evidence="5 6" id="KW-0472">Membrane</keyword>